<keyword evidence="1" id="KW-0472">Membrane</keyword>
<dbReference type="Proteomes" id="UP001431532">
    <property type="component" value="Unassembled WGS sequence"/>
</dbReference>
<keyword evidence="3" id="KW-1185">Reference proteome</keyword>
<dbReference type="RefSeq" id="WP_282839329.1">
    <property type="nucleotide sequence ID" value="NZ_JASCXW010000013.1"/>
</dbReference>
<feature type="transmembrane region" description="Helical" evidence="1">
    <location>
        <begin position="176"/>
        <end position="195"/>
    </location>
</feature>
<feature type="transmembrane region" description="Helical" evidence="1">
    <location>
        <begin position="40"/>
        <end position="62"/>
    </location>
</feature>
<keyword evidence="1" id="KW-0812">Transmembrane</keyword>
<accession>A0AAW6U7J5</accession>
<proteinExistence type="predicted"/>
<evidence type="ECO:0000313" key="3">
    <source>
        <dbReference type="Proteomes" id="UP001431532"/>
    </source>
</evidence>
<keyword evidence="1" id="KW-1133">Transmembrane helix</keyword>
<name>A0AAW6U7J5_9MOLU</name>
<evidence type="ECO:0008006" key="4">
    <source>
        <dbReference type="Google" id="ProtNLM"/>
    </source>
</evidence>
<evidence type="ECO:0000313" key="2">
    <source>
        <dbReference type="EMBL" id="MDI6452905.1"/>
    </source>
</evidence>
<sequence length="200" mass="22790">MANYLSTEELLAQLASQKVTSDLHIQKKVRKFNIKINKKTIFWIFVGLAILHTMFIAFPLILPNRGIGLLGTANVLAVPNNQELDEELSTRIVIVKRLKLDDLKVGDNILIYGRFGTDIYWVEEVVEIRESLNELQTTFDGFISNTTSIDDIDFVYIKDASFLGTIYYVSSNLRGFLVMASVQGLILSIIYVFYIKENKK</sequence>
<evidence type="ECO:0000256" key="1">
    <source>
        <dbReference type="SAM" id="Phobius"/>
    </source>
</evidence>
<dbReference type="EMBL" id="JASCXW010000013">
    <property type="protein sequence ID" value="MDI6452905.1"/>
    <property type="molecule type" value="Genomic_DNA"/>
</dbReference>
<comment type="caution">
    <text evidence="2">The sequence shown here is derived from an EMBL/GenBank/DDBJ whole genome shotgun (WGS) entry which is preliminary data.</text>
</comment>
<reference evidence="2" key="1">
    <citation type="submission" date="2023-05" db="EMBL/GenBank/DDBJ databases">
        <title>Mariniplasma microaerophilum sp. nov., a novel anaerobic mollicute isolated from terrestrial mud volcano, Taman Peninsula, Russia.</title>
        <authorList>
            <person name="Khomyakova M.A."/>
            <person name="Merkel A.Y."/>
            <person name="Slobodkin A.I."/>
        </authorList>
    </citation>
    <scope>NUCLEOTIDE SEQUENCE</scope>
    <source>
        <strain evidence="2">M4Ah</strain>
    </source>
</reference>
<gene>
    <name evidence="2" type="ORF">QJ521_04960</name>
</gene>
<dbReference type="AlphaFoldDB" id="A0AAW6U7J5"/>
<organism evidence="2 3">
    <name type="scientific">Peloplasma aerotolerans</name>
    <dbReference type="NCBI Taxonomy" id="3044389"/>
    <lineage>
        <taxon>Bacteria</taxon>
        <taxon>Bacillati</taxon>
        <taxon>Mycoplasmatota</taxon>
        <taxon>Mollicutes</taxon>
        <taxon>Acholeplasmatales</taxon>
        <taxon>Acholeplasmataceae</taxon>
        <taxon>Peloplasma</taxon>
    </lineage>
</organism>
<protein>
    <recommendedName>
        <fullName evidence="4">Signal peptidase I</fullName>
    </recommendedName>
</protein>